<dbReference type="Pfam" id="PF17667">
    <property type="entry name" value="Pkinase_fungal"/>
    <property type="match status" value="1"/>
</dbReference>
<sequence>MSFQSDADIIAKYPIGNGLDVFRCLFEAKCKDLSVFGFRRLAETSVCRQVQQHLANTKLICVDARDLALELNLALQSIQLTRALPSRIGQGTLLRDLFNLGYQISSNEFDVRLMIPLFETVESNASDIEIYDALFALAGRPATPPRPPPYLDQTQLSRNTSSFVNTSEHRKYVDNVLKEELGSLYVGVPGFYETFFGGIAGLEAVAEAAFKRCKDGNNPLYSEAGGWCEWPKSAKENEVLKWFAKLVNMLVEFAEDYGWTPDTRRNLLALPNQPLPGSTTERKLDVGFVDDQKGSKDIRHWSHILVPGELKSNPGSDIPSKAWIDLGRYAREVLATQDTRHFVQGFTLCGSTMRLWHFDRMGGIGSSPFDINKDGLQFVSAVLGYLSMNKEQLGFDPTILLSGGKRYIEIVRNDRRECLIIDGLMKRAPCVAGRATTCWKAHREGDESQKPLVIKDSWQYPERDEEGEFLREATEKGVIHVARYYYHETVRVNDKDDDIRDNVRKGLDITRATNYKVERSMTPPSMARVQGDTRQSRNTSSRTCSSSPTRGGTCPPKWNRVHRRVVVRDYGKALYKASCQAALLTALVGCIEGYESLHTRAGMLQCDISIGNLMMNEEDGNPSWRSFLIDLDLAIKEQRQGFSGARSKTGTRAFMAIGVLYGEKHSFRHDLESFFWVLFWICIHYNGPNEGSRVVPLFGRWNYVDTEELARLKKGEVGDGGDFLRTAEQNFTSYYQPLIPSINSLRKVVFPGGGRWKVDDVRLYSQMKGSLLESQKNLEVSAE</sequence>
<keyword evidence="4" id="KW-1185">Reference proteome</keyword>
<dbReference type="EMBL" id="JBHFEH010000001">
    <property type="protein sequence ID" value="KAL2059340.1"/>
    <property type="molecule type" value="Genomic_DNA"/>
</dbReference>
<gene>
    <name evidence="3" type="ORF">ABVK25_000632</name>
</gene>
<evidence type="ECO:0000313" key="4">
    <source>
        <dbReference type="Proteomes" id="UP001590951"/>
    </source>
</evidence>
<dbReference type="PANTHER" id="PTHR38248:SF2">
    <property type="entry name" value="FUNK1 11"/>
    <property type="match status" value="1"/>
</dbReference>
<feature type="domain" description="Fungal-type protein kinase" evidence="2">
    <location>
        <begin position="284"/>
        <end position="682"/>
    </location>
</feature>
<evidence type="ECO:0000256" key="1">
    <source>
        <dbReference type="SAM" id="MobiDB-lite"/>
    </source>
</evidence>
<feature type="region of interest" description="Disordered" evidence="1">
    <location>
        <begin position="522"/>
        <end position="557"/>
    </location>
</feature>
<dbReference type="Proteomes" id="UP001590951">
    <property type="component" value="Unassembled WGS sequence"/>
</dbReference>
<comment type="caution">
    <text evidence="3">The sequence shown here is derived from an EMBL/GenBank/DDBJ whole genome shotgun (WGS) entry which is preliminary data.</text>
</comment>
<proteinExistence type="predicted"/>
<accession>A0ABR4BNP1</accession>
<dbReference type="Gene3D" id="1.10.510.10">
    <property type="entry name" value="Transferase(Phosphotransferase) domain 1"/>
    <property type="match status" value="1"/>
</dbReference>
<dbReference type="PANTHER" id="PTHR38248">
    <property type="entry name" value="FUNK1 6"/>
    <property type="match status" value="1"/>
</dbReference>
<evidence type="ECO:0000313" key="3">
    <source>
        <dbReference type="EMBL" id="KAL2059340.1"/>
    </source>
</evidence>
<name>A0ABR4BNP1_9LECA</name>
<evidence type="ECO:0000259" key="2">
    <source>
        <dbReference type="Pfam" id="PF17667"/>
    </source>
</evidence>
<dbReference type="InterPro" id="IPR040976">
    <property type="entry name" value="Pkinase_fungal"/>
</dbReference>
<dbReference type="SUPFAM" id="SSF56112">
    <property type="entry name" value="Protein kinase-like (PK-like)"/>
    <property type="match status" value="1"/>
</dbReference>
<feature type="compositionally biased region" description="Low complexity" evidence="1">
    <location>
        <begin position="536"/>
        <end position="550"/>
    </location>
</feature>
<organism evidence="3 4">
    <name type="scientific">Lepraria finkii</name>
    <dbReference type="NCBI Taxonomy" id="1340010"/>
    <lineage>
        <taxon>Eukaryota</taxon>
        <taxon>Fungi</taxon>
        <taxon>Dikarya</taxon>
        <taxon>Ascomycota</taxon>
        <taxon>Pezizomycotina</taxon>
        <taxon>Lecanoromycetes</taxon>
        <taxon>OSLEUM clade</taxon>
        <taxon>Lecanoromycetidae</taxon>
        <taxon>Lecanorales</taxon>
        <taxon>Lecanorineae</taxon>
        <taxon>Stereocaulaceae</taxon>
        <taxon>Lepraria</taxon>
    </lineage>
</organism>
<reference evidence="3 4" key="1">
    <citation type="submission" date="2024-09" db="EMBL/GenBank/DDBJ databases">
        <title>Rethinking Asexuality: The Enigmatic Case of Functional Sexual Genes in Lepraria (Stereocaulaceae).</title>
        <authorList>
            <person name="Doellman M."/>
            <person name="Sun Y."/>
            <person name="Barcenas-Pena A."/>
            <person name="Lumbsch H.T."/>
            <person name="Grewe F."/>
        </authorList>
    </citation>
    <scope>NUCLEOTIDE SEQUENCE [LARGE SCALE GENOMIC DNA]</scope>
    <source>
        <strain evidence="3 4">Grewe 0041</strain>
    </source>
</reference>
<dbReference type="InterPro" id="IPR011009">
    <property type="entry name" value="Kinase-like_dom_sf"/>
</dbReference>
<protein>
    <recommendedName>
        <fullName evidence="2">Fungal-type protein kinase domain-containing protein</fullName>
    </recommendedName>
</protein>